<name>A0ABY2HKL0_9HYPO</name>
<proteinExistence type="predicted"/>
<keyword evidence="3" id="KW-1185">Reference proteome</keyword>
<dbReference type="GeneID" id="300572344"/>
<keyword evidence="1" id="KW-1133">Transmembrane helix</keyword>
<keyword evidence="1" id="KW-0812">Transmembrane</keyword>
<dbReference type="Gene3D" id="2.60.40.2970">
    <property type="match status" value="1"/>
</dbReference>
<evidence type="ECO:0000256" key="1">
    <source>
        <dbReference type="SAM" id="Phobius"/>
    </source>
</evidence>
<accession>A0ABY2HKL0</accession>
<dbReference type="Proteomes" id="UP001642720">
    <property type="component" value="Unassembled WGS sequence"/>
</dbReference>
<comment type="caution">
    <text evidence="2">The sequence shown here is derived from an EMBL/GenBank/DDBJ whole genome shotgun (WGS) entry which is preliminary data.</text>
</comment>
<dbReference type="RefSeq" id="XP_073563579.1">
    <property type="nucleotide sequence ID" value="XM_073697894.1"/>
</dbReference>
<sequence>MSFVHSLNIRSILGLSLFITFASFFLWPATSMENLGHKSNPIDRLRVAIKQTKISPPTITSTVFNDNPYPVTILVYNSPLDTAAPTIGLLTITPDGSAQPLELPRIQLRREWPPKTESLVQIGPGESQSAEIVLKEFITSQLEKKASVVLKGNWHMVWNKQKDEITVEMLEQAQQQPNPDMFTGAFSTESLEITVA</sequence>
<feature type="transmembrane region" description="Helical" evidence="1">
    <location>
        <begin position="12"/>
        <end position="30"/>
    </location>
</feature>
<keyword evidence="1" id="KW-0472">Membrane</keyword>
<reference evidence="2 3" key="1">
    <citation type="submission" date="2018-01" db="EMBL/GenBank/DDBJ databases">
        <title>Genome characterization of the sugarcane-associated fungus Trichoderma ghanense CCMA-1212 and their application in lignocelulose bioconversion.</title>
        <authorList>
            <person name="Steindorff A.S."/>
            <person name="Mendes T.D."/>
            <person name="Vilela E.S.D."/>
            <person name="Rodrigues D.S."/>
            <person name="Formighieri E.F."/>
            <person name="Melo I.S."/>
            <person name="Favaro L.C.L."/>
        </authorList>
    </citation>
    <scope>NUCLEOTIDE SEQUENCE [LARGE SCALE GENOMIC DNA]</scope>
    <source>
        <strain evidence="2 3">CCMA-1212</strain>
    </source>
</reference>
<protein>
    <submittedName>
        <fullName evidence="2">Secreted protein</fullName>
    </submittedName>
</protein>
<dbReference type="EMBL" id="PPTA01000001">
    <property type="protein sequence ID" value="TFB07378.1"/>
    <property type="molecule type" value="Genomic_DNA"/>
</dbReference>
<organism evidence="2 3">
    <name type="scientific">Trichoderma ghanense</name>
    <dbReference type="NCBI Taxonomy" id="65468"/>
    <lineage>
        <taxon>Eukaryota</taxon>
        <taxon>Fungi</taxon>
        <taxon>Dikarya</taxon>
        <taxon>Ascomycota</taxon>
        <taxon>Pezizomycotina</taxon>
        <taxon>Sordariomycetes</taxon>
        <taxon>Hypocreomycetidae</taxon>
        <taxon>Hypocreales</taxon>
        <taxon>Hypocreaceae</taxon>
        <taxon>Trichoderma</taxon>
    </lineage>
</organism>
<gene>
    <name evidence="2" type="ORF">CCMA1212_000426</name>
</gene>
<evidence type="ECO:0000313" key="3">
    <source>
        <dbReference type="Proteomes" id="UP001642720"/>
    </source>
</evidence>
<evidence type="ECO:0000313" key="2">
    <source>
        <dbReference type="EMBL" id="TFB07378.1"/>
    </source>
</evidence>